<dbReference type="InterPro" id="IPR016181">
    <property type="entry name" value="Acyl_CoA_acyltransferase"/>
</dbReference>
<dbReference type="EMBL" id="FLUM01000001">
    <property type="protein sequence ID" value="SBV98628.1"/>
    <property type="molecule type" value="Genomic_DNA"/>
</dbReference>
<dbReference type="RefSeq" id="WP_296940901.1">
    <property type="nucleotide sequence ID" value="NZ_LT599032.1"/>
</dbReference>
<gene>
    <name evidence="4" type="ORF">KL86DYS1_12223</name>
</gene>
<accession>A0A212JGS9</accession>
<protein>
    <recommendedName>
        <fullName evidence="3">N-acetyltransferase domain-containing protein</fullName>
    </recommendedName>
</protein>
<sequence length="144" mass="16605">MISPADKKDYPVLIAVWESAVKATHDFLSDEDFEFYKKHIPIYFEHVSLYKYKDDKGIVKAFLGVADNSIEMLFVDNESRGSGIGKILLDYAVNKLNARNVDVNEQNKQALDFYYHFGFKEVSRDEYDGEGKGYPILHLVKPEE</sequence>
<dbReference type="CDD" id="cd04301">
    <property type="entry name" value="NAT_SF"/>
    <property type="match status" value="1"/>
</dbReference>
<feature type="domain" description="N-acetyltransferase" evidence="3">
    <location>
        <begin position="1"/>
        <end position="141"/>
    </location>
</feature>
<reference evidence="4" key="1">
    <citation type="submission" date="2016-04" db="EMBL/GenBank/DDBJ databases">
        <authorList>
            <person name="Evans L.H."/>
            <person name="Alamgir A."/>
            <person name="Owens N."/>
            <person name="Weber N.D."/>
            <person name="Virtaneva K."/>
            <person name="Barbian K."/>
            <person name="Babar A."/>
            <person name="Rosenke K."/>
        </authorList>
    </citation>
    <scope>NUCLEOTIDE SEQUENCE</scope>
    <source>
        <strain evidence="4">86-1</strain>
    </source>
</reference>
<dbReference type="GO" id="GO:0016747">
    <property type="term" value="F:acyltransferase activity, transferring groups other than amino-acyl groups"/>
    <property type="evidence" value="ECO:0007669"/>
    <property type="project" value="InterPro"/>
</dbReference>
<dbReference type="Gene3D" id="3.40.630.30">
    <property type="match status" value="1"/>
</dbReference>
<evidence type="ECO:0000256" key="2">
    <source>
        <dbReference type="ARBA" id="ARBA00023315"/>
    </source>
</evidence>
<dbReference type="PANTHER" id="PTHR43800">
    <property type="entry name" value="PEPTIDYL-LYSINE N-ACETYLTRANSFERASE YJAB"/>
    <property type="match status" value="1"/>
</dbReference>
<keyword evidence="1" id="KW-0808">Transferase</keyword>
<proteinExistence type="predicted"/>
<name>A0A212JGS9_9BACT</name>
<dbReference type="Pfam" id="PF13673">
    <property type="entry name" value="Acetyltransf_10"/>
    <property type="match status" value="1"/>
</dbReference>
<evidence type="ECO:0000313" key="4">
    <source>
        <dbReference type="EMBL" id="SBV98628.1"/>
    </source>
</evidence>
<dbReference type="PANTHER" id="PTHR43800:SF1">
    <property type="entry name" value="PEPTIDYL-LYSINE N-ACETYLTRANSFERASE YJAB"/>
    <property type="match status" value="1"/>
</dbReference>
<dbReference type="SUPFAM" id="SSF55729">
    <property type="entry name" value="Acyl-CoA N-acyltransferases (Nat)"/>
    <property type="match status" value="1"/>
</dbReference>
<keyword evidence="2" id="KW-0012">Acyltransferase</keyword>
<dbReference type="InterPro" id="IPR000182">
    <property type="entry name" value="GNAT_dom"/>
</dbReference>
<dbReference type="PROSITE" id="PS51186">
    <property type="entry name" value="GNAT"/>
    <property type="match status" value="1"/>
</dbReference>
<dbReference type="AlphaFoldDB" id="A0A212JGS9"/>
<evidence type="ECO:0000256" key="1">
    <source>
        <dbReference type="ARBA" id="ARBA00022679"/>
    </source>
</evidence>
<organism evidence="4">
    <name type="scientific">uncultured Dysgonomonas sp</name>
    <dbReference type="NCBI Taxonomy" id="206096"/>
    <lineage>
        <taxon>Bacteria</taxon>
        <taxon>Pseudomonadati</taxon>
        <taxon>Bacteroidota</taxon>
        <taxon>Bacteroidia</taxon>
        <taxon>Bacteroidales</taxon>
        <taxon>Dysgonomonadaceae</taxon>
        <taxon>Dysgonomonas</taxon>
        <taxon>environmental samples</taxon>
    </lineage>
</organism>
<evidence type="ECO:0000259" key="3">
    <source>
        <dbReference type="PROSITE" id="PS51186"/>
    </source>
</evidence>